<comment type="caution">
    <text evidence="2">The sequence shown here is derived from an EMBL/GenBank/DDBJ whole genome shotgun (WGS) entry which is preliminary data.</text>
</comment>
<evidence type="ECO:0000313" key="2">
    <source>
        <dbReference type="EMBL" id="GMF14711.1"/>
    </source>
</evidence>
<dbReference type="OrthoDB" id="112313at2759"/>
<accession>A0A9W6TJD2</accession>
<evidence type="ECO:0000313" key="3">
    <source>
        <dbReference type="Proteomes" id="UP001165083"/>
    </source>
</evidence>
<dbReference type="AlphaFoldDB" id="A0A9W6TJD2"/>
<reference evidence="2" key="1">
    <citation type="submission" date="2023-04" db="EMBL/GenBank/DDBJ databases">
        <title>Phytophthora lilii NBRC 32176.</title>
        <authorList>
            <person name="Ichikawa N."/>
            <person name="Sato H."/>
            <person name="Tonouchi N."/>
        </authorList>
    </citation>
    <scope>NUCLEOTIDE SEQUENCE</scope>
    <source>
        <strain evidence="2">NBRC 32176</strain>
    </source>
</reference>
<keyword evidence="1" id="KW-0732">Signal</keyword>
<proteinExistence type="predicted"/>
<name>A0A9W6TJD2_9STRA</name>
<sequence>MKLSRPNALGVFTSLVLASSACATATAVPMSAVQVFDEDSCSGAPLQVVFSPAADCSTLRPDTNCSLESQEQGLFASGNCTDDPRKFAASAFGDSPYVLVKLYTPDTNCETLEGISAYRVDNGCHPTIAAGTSFQADWSDTTPSLKLFADESCTSSPVFQLELSIDSSECIGGSMKLRVNADLSSSSTGSAN</sequence>
<dbReference type="PROSITE" id="PS51257">
    <property type="entry name" value="PROKAR_LIPOPROTEIN"/>
    <property type="match status" value="1"/>
</dbReference>
<feature type="signal peptide" evidence="1">
    <location>
        <begin position="1"/>
        <end position="23"/>
    </location>
</feature>
<dbReference type="EMBL" id="BSXW01000205">
    <property type="protein sequence ID" value="GMF14711.1"/>
    <property type="molecule type" value="Genomic_DNA"/>
</dbReference>
<organism evidence="2 3">
    <name type="scientific">Phytophthora lilii</name>
    <dbReference type="NCBI Taxonomy" id="2077276"/>
    <lineage>
        <taxon>Eukaryota</taxon>
        <taxon>Sar</taxon>
        <taxon>Stramenopiles</taxon>
        <taxon>Oomycota</taxon>
        <taxon>Peronosporomycetes</taxon>
        <taxon>Peronosporales</taxon>
        <taxon>Peronosporaceae</taxon>
        <taxon>Phytophthora</taxon>
    </lineage>
</organism>
<keyword evidence="3" id="KW-1185">Reference proteome</keyword>
<gene>
    <name evidence="2" type="ORF">Plil01_000490200</name>
</gene>
<evidence type="ECO:0000256" key="1">
    <source>
        <dbReference type="SAM" id="SignalP"/>
    </source>
</evidence>
<dbReference type="Proteomes" id="UP001165083">
    <property type="component" value="Unassembled WGS sequence"/>
</dbReference>
<protein>
    <submittedName>
        <fullName evidence="2">Unnamed protein product</fullName>
    </submittedName>
</protein>
<feature type="chain" id="PRO_5040745794" evidence="1">
    <location>
        <begin position="24"/>
        <end position="192"/>
    </location>
</feature>